<feature type="transmembrane region" description="Helical" evidence="8">
    <location>
        <begin position="184"/>
        <end position="203"/>
    </location>
</feature>
<dbReference type="InterPro" id="IPR005828">
    <property type="entry name" value="MFS_sugar_transport-like"/>
</dbReference>
<organism evidence="10 11">
    <name type="scientific">Bionectria ochroleuca</name>
    <name type="common">Gliocladium roseum</name>
    <dbReference type="NCBI Taxonomy" id="29856"/>
    <lineage>
        <taxon>Eukaryota</taxon>
        <taxon>Fungi</taxon>
        <taxon>Dikarya</taxon>
        <taxon>Ascomycota</taxon>
        <taxon>Pezizomycotina</taxon>
        <taxon>Sordariomycetes</taxon>
        <taxon>Hypocreomycetidae</taxon>
        <taxon>Hypocreales</taxon>
        <taxon>Bionectriaceae</taxon>
        <taxon>Clonostachys</taxon>
    </lineage>
</organism>
<keyword evidence="5 8" id="KW-1133">Transmembrane helix</keyword>
<evidence type="ECO:0000313" key="10">
    <source>
        <dbReference type="EMBL" id="VUC35426.1"/>
    </source>
</evidence>
<feature type="transmembrane region" description="Helical" evidence="8">
    <location>
        <begin position="157"/>
        <end position="177"/>
    </location>
</feature>
<keyword evidence="3 7" id="KW-0813">Transport</keyword>
<dbReference type="PANTHER" id="PTHR48022:SF2">
    <property type="entry name" value="PLASTIDIC GLUCOSE TRANSPORTER 4"/>
    <property type="match status" value="1"/>
</dbReference>
<keyword evidence="6 8" id="KW-0472">Membrane</keyword>
<proteinExistence type="inferred from homology"/>
<dbReference type="PROSITE" id="PS50850">
    <property type="entry name" value="MFS"/>
    <property type="match status" value="1"/>
</dbReference>
<gene>
    <name evidence="10" type="ORF">CLO192961_LOCUS411256</name>
</gene>
<evidence type="ECO:0000256" key="2">
    <source>
        <dbReference type="ARBA" id="ARBA00010992"/>
    </source>
</evidence>
<feature type="transmembrane region" description="Helical" evidence="8">
    <location>
        <begin position="93"/>
        <end position="116"/>
    </location>
</feature>
<dbReference type="NCBIfam" id="TIGR00879">
    <property type="entry name" value="SP"/>
    <property type="match status" value="1"/>
</dbReference>
<dbReference type="InterPro" id="IPR003663">
    <property type="entry name" value="Sugar/inositol_transpt"/>
</dbReference>
<keyword evidence="11" id="KW-1185">Reference proteome</keyword>
<dbReference type="PANTHER" id="PTHR48022">
    <property type="entry name" value="PLASTIDIC GLUCOSE TRANSPORTER 4"/>
    <property type="match status" value="1"/>
</dbReference>
<evidence type="ECO:0000256" key="7">
    <source>
        <dbReference type="RuleBase" id="RU003346"/>
    </source>
</evidence>
<accession>A0ABY6UX72</accession>
<feature type="transmembrane region" description="Helical" evidence="8">
    <location>
        <begin position="335"/>
        <end position="357"/>
    </location>
</feature>
<evidence type="ECO:0000256" key="4">
    <source>
        <dbReference type="ARBA" id="ARBA00022692"/>
    </source>
</evidence>
<dbReference type="InterPro" id="IPR020846">
    <property type="entry name" value="MFS_dom"/>
</dbReference>
<dbReference type="Gene3D" id="1.20.1250.20">
    <property type="entry name" value="MFS general substrate transporter like domains"/>
    <property type="match status" value="1"/>
</dbReference>
<feature type="transmembrane region" description="Helical" evidence="8">
    <location>
        <begin position="438"/>
        <end position="456"/>
    </location>
</feature>
<evidence type="ECO:0000313" key="11">
    <source>
        <dbReference type="Proteomes" id="UP000766486"/>
    </source>
</evidence>
<name>A0ABY6UX72_BIOOC</name>
<dbReference type="InterPro" id="IPR036259">
    <property type="entry name" value="MFS_trans_sf"/>
</dbReference>
<dbReference type="EMBL" id="CABFNS010000910">
    <property type="protein sequence ID" value="VUC35426.1"/>
    <property type="molecule type" value="Genomic_DNA"/>
</dbReference>
<evidence type="ECO:0000256" key="8">
    <source>
        <dbReference type="SAM" id="Phobius"/>
    </source>
</evidence>
<comment type="similarity">
    <text evidence="2 7">Belongs to the major facilitator superfamily. Sugar transporter (TC 2.A.1.1) family.</text>
</comment>
<evidence type="ECO:0000256" key="3">
    <source>
        <dbReference type="ARBA" id="ARBA00022448"/>
    </source>
</evidence>
<comment type="subcellular location">
    <subcellularLocation>
        <location evidence="1">Membrane</location>
        <topology evidence="1">Multi-pass membrane protein</topology>
    </subcellularLocation>
</comment>
<feature type="transmembrane region" description="Helical" evidence="8">
    <location>
        <begin position="369"/>
        <end position="392"/>
    </location>
</feature>
<feature type="domain" description="Major facilitator superfamily (MFS) profile" evidence="9">
    <location>
        <begin position="14"/>
        <end position="460"/>
    </location>
</feature>
<dbReference type="Proteomes" id="UP000766486">
    <property type="component" value="Unassembled WGS sequence"/>
</dbReference>
<protein>
    <recommendedName>
        <fullName evidence="9">Major facilitator superfamily (MFS) profile domain-containing protein</fullName>
    </recommendedName>
</protein>
<evidence type="ECO:0000256" key="1">
    <source>
        <dbReference type="ARBA" id="ARBA00004141"/>
    </source>
</evidence>
<feature type="transmembrane region" description="Helical" evidence="8">
    <location>
        <begin position="404"/>
        <end position="426"/>
    </location>
</feature>
<evidence type="ECO:0000259" key="9">
    <source>
        <dbReference type="PROSITE" id="PS50850"/>
    </source>
</evidence>
<feature type="transmembrane region" description="Helical" evidence="8">
    <location>
        <begin position="306"/>
        <end position="326"/>
    </location>
</feature>
<sequence length="522" mass="57068">MGSKPLFFRELTPRLLRIFLFASNFGYDNNWWAGVIGQQSFINDYGRYNGPGQDRTLPSTWLSAASGTPIAGWIIGCLLAGYLTSTFGRKMTIIIICVVALIGMVIQAAVLNYWVLMVGRLINAFSMGIEANCVPMYMAELAPASIRGGLVNFYQSWLYIGAALAAITVYASSITLTGTWSYRTAIVVQIGPPCLLLAAIWFIPESSRWLLGKGRKEEAMKALAYMRAGSSTEEEVATELNLIDLAMQEERENNLATSYADCFRGTNLRRTIIAIGVQVLQQAQGNSFTTTYLVIFLKQVGVKEPLLINVAKMCCNFGATLLTFFLTDMLGRRPMLLGGSFFMAGLMWTVSGVSAWSPGGPSNTAAQGVVAAILLYGAFAAACWGSVMWTVTTEVATTQLRERTISIATMLGFITSLLITYINPFVQNEPGYLGAKVGMIYGSISILALIFVFLVVPEMSGRSLEELDELFRAKVPAWKSKDYVCTGIGTQITHIQNIDGKRVSMDRAQSVSEEAQGDDQKK</sequence>
<dbReference type="Pfam" id="PF00083">
    <property type="entry name" value="Sugar_tr"/>
    <property type="match status" value="1"/>
</dbReference>
<evidence type="ECO:0000256" key="5">
    <source>
        <dbReference type="ARBA" id="ARBA00022989"/>
    </source>
</evidence>
<dbReference type="SUPFAM" id="SSF103473">
    <property type="entry name" value="MFS general substrate transporter"/>
    <property type="match status" value="1"/>
</dbReference>
<reference evidence="10 11" key="1">
    <citation type="submission" date="2019-06" db="EMBL/GenBank/DDBJ databases">
        <authorList>
            <person name="Broberg M."/>
        </authorList>
    </citation>
    <scope>NUCLEOTIDE SEQUENCE [LARGE SCALE GENOMIC DNA]</scope>
</reference>
<evidence type="ECO:0000256" key="6">
    <source>
        <dbReference type="ARBA" id="ARBA00023136"/>
    </source>
</evidence>
<comment type="caution">
    <text evidence="10">The sequence shown here is derived from an EMBL/GenBank/DDBJ whole genome shotgun (WGS) entry which is preliminary data.</text>
</comment>
<dbReference type="InterPro" id="IPR050360">
    <property type="entry name" value="MFS_Sugar_Transporters"/>
</dbReference>
<keyword evidence="4 8" id="KW-0812">Transmembrane</keyword>
<feature type="transmembrane region" description="Helical" evidence="8">
    <location>
        <begin position="61"/>
        <end position="81"/>
    </location>
</feature>